<comment type="caution">
    <text evidence="2">The sequence shown here is derived from an EMBL/GenBank/DDBJ whole genome shotgun (WGS) entry which is preliminary data.</text>
</comment>
<name>A0A133VGB5_9EURY</name>
<evidence type="ECO:0000256" key="1">
    <source>
        <dbReference type="SAM" id="Phobius"/>
    </source>
</evidence>
<reference evidence="2 3" key="1">
    <citation type="journal article" date="2016" name="Sci. Rep.">
        <title>Metabolic traits of an uncultured archaeal lineage -MSBL1- from brine pools of the Red Sea.</title>
        <authorList>
            <person name="Mwirichia R."/>
            <person name="Alam I."/>
            <person name="Rashid M."/>
            <person name="Vinu M."/>
            <person name="Ba-Alawi W."/>
            <person name="Anthony Kamau A."/>
            <person name="Kamanda Ngugi D."/>
            <person name="Goker M."/>
            <person name="Klenk H.P."/>
            <person name="Bajic V."/>
            <person name="Stingl U."/>
        </authorList>
    </citation>
    <scope>NUCLEOTIDE SEQUENCE [LARGE SCALE GENOMIC DNA]</scope>
    <source>
        <strain evidence="2">SCGC-AAA382A20</strain>
    </source>
</reference>
<dbReference type="Proteomes" id="UP000070263">
    <property type="component" value="Unassembled WGS sequence"/>
</dbReference>
<dbReference type="EMBL" id="LHYE01000093">
    <property type="protein sequence ID" value="KXB05474.1"/>
    <property type="molecule type" value="Genomic_DNA"/>
</dbReference>
<keyword evidence="1" id="KW-1133">Transmembrane helix</keyword>
<evidence type="ECO:0000313" key="2">
    <source>
        <dbReference type="EMBL" id="KXB05474.1"/>
    </source>
</evidence>
<sequence>MLFIPPLILHSIVCKIYFFSIEYIALNTLWIMRVTLLSGEDGEVWNSLKRSEPEEVSKGKRRAKA</sequence>
<accession>A0A133VGB5</accession>
<feature type="transmembrane region" description="Helical" evidence="1">
    <location>
        <begin position="6"/>
        <end position="26"/>
    </location>
</feature>
<evidence type="ECO:0000313" key="3">
    <source>
        <dbReference type="Proteomes" id="UP000070263"/>
    </source>
</evidence>
<keyword evidence="1" id="KW-0812">Transmembrane</keyword>
<gene>
    <name evidence="2" type="ORF">AKJ51_05010</name>
</gene>
<proteinExistence type="predicted"/>
<keyword evidence="1" id="KW-0472">Membrane</keyword>
<dbReference type="AlphaFoldDB" id="A0A133VGB5"/>
<keyword evidence="3" id="KW-1185">Reference proteome</keyword>
<protein>
    <submittedName>
        <fullName evidence="2">Uncharacterized protein</fullName>
    </submittedName>
</protein>
<organism evidence="2 3">
    <name type="scientific">candidate division MSBL1 archaeon SCGC-AAA382A20</name>
    <dbReference type="NCBI Taxonomy" id="1698280"/>
    <lineage>
        <taxon>Archaea</taxon>
        <taxon>Methanobacteriati</taxon>
        <taxon>Methanobacteriota</taxon>
        <taxon>candidate division MSBL1</taxon>
    </lineage>
</organism>